<dbReference type="SUPFAM" id="SSF52151">
    <property type="entry name" value="FabD/lysophospholipase-like"/>
    <property type="match status" value="1"/>
</dbReference>
<dbReference type="InterPro" id="IPR049551">
    <property type="entry name" value="PKS_DH_C"/>
</dbReference>
<dbReference type="PROSITE" id="PS50075">
    <property type="entry name" value="CARRIER"/>
    <property type="match status" value="2"/>
</dbReference>
<dbReference type="InterPro" id="IPR050091">
    <property type="entry name" value="PKS_NRPS_Biosynth_Enz"/>
</dbReference>
<evidence type="ECO:0000256" key="1">
    <source>
        <dbReference type="ARBA" id="ARBA00022450"/>
    </source>
</evidence>
<dbReference type="SMART" id="SM00825">
    <property type="entry name" value="PKS_KS"/>
    <property type="match status" value="2"/>
</dbReference>
<protein>
    <submittedName>
        <fullName evidence="8">Beta-ketoacyl synthase</fullName>
    </submittedName>
</protein>
<dbReference type="GO" id="GO:0044550">
    <property type="term" value="P:secondary metabolite biosynthetic process"/>
    <property type="evidence" value="ECO:0007669"/>
    <property type="project" value="UniProtKB-ARBA"/>
</dbReference>
<dbReference type="GO" id="GO:0006633">
    <property type="term" value="P:fatty acid biosynthetic process"/>
    <property type="evidence" value="ECO:0007669"/>
    <property type="project" value="InterPro"/>
</dbReference>
<dbReference type="InterPro" id="IPR049900">
    <property type="entry name" value="PKS_mFAS_DH"/>
</dbReference>
<dbReference type="InterPro" id="IPR014043">
    <property type="entry name" value="Acyl_transferase_dom"/>
</dbReference>
<dbReference type="InterPro" id="IPR057326">
    <property type="entry name" value="KR_dom"/>
</dbReference>
<evidence type="ECO:0000256" key="3">
    <source>
        <dbReference type="ARBA" id="ARBA00022679"/>
    </source>
</evidence>
<feature type="domain" description="Carrier" evidence="5">
    <location>
        <begin position="2"/>
        <end position="83"/>
    </location>
</feature>
<dbReference type="PANTHER" id="PTHR43775">
    <property type="entry name" value="FATTY ACID SYNTHASE"/>
    <property type="match status" value="1"/>
</dbReference>
<dbReference type="InterPro" id="IPR014031">
    <property type="entry name" value="Ketoacyl_synth_C"/>
</dbReference>
<name>K2S6L3_MACPH</name>
<dbReference type="Gene3D" id="3.10.129.110">
    <property type="entry name" value="Polyketide synthase dehydratase"/>
    <property type="match status" value="1"/>
</dbReference>
<sequence length="2605" mass="277517">MASIEEIQQKVTGIIAEVLEDSSFVDGDPDRSILYRGVDSLRALELSARLQADFDLGPEEIPNTFAFDHPTVRQAADAIAAATGLSLASLDIGSPTPLSSTGGDSATFGGNDARLAIVGLSCRLPGGAVSPERYWDILNEGVDGVTEIPAHRLDLDRLLSEEKVYVRKGAFVSDIDHFDHDFFDIPASEAEAMDPQQRLTLHVVYESLSRAGWSKQSLAGLEAGVFVGNSAVEWSDVQPESVSQGVYGRSGTASAVLANRVSHVLGLGGASVTVDSACSSSLVAVDLACQAVRGGRCQVAVAAGVHLHLSERRWVQLCSTKMLSPSARCRAFDAQADGMVRGEGVAAVAIMPLSLAMAQGRPVHGVILGSWTNHAGKAANITTPTAQSQRSALSGALRNAKVGPNQVSYIEAHGTGTALGDPIELGALASVFATDAANTKDREVSSSKDEALVIGSAKASIGHLESASGLAGLIKALFVLKEQRTCPQLHFETLNPEIERATRDLHFNIRTPESPTHSLTPKGQPTDGERETYGLVSSFGFSGTNACVVLASPPGQPSIETFSTAVDSPSGPGMGKRFPVMPSAREHPLLVRSRDGPLSFGEDVITSTIRLGPSLEVWNDQFVHRAFGVRMASFPVSVILELILATACRALGADSFSVTVQDLVIHDKAKIAYMGRGDTLTCCVDKETRWCAVLLAPAAGTGSMSVLVRCQVQAVAQDGVRESLYLRAFSHMPALIKEHIVDLKKVPLPAFYDRLGRLGYLVGGEAKRITRLFRSSPDSSSHKVIAFVPFSHADAGFLVHPMEWSSIIQAILFAAVDDEEKSTCLPALEESLSRMSVTAGPTGSTGPRWIVAEVTTRPDGHTVATVTIIDHDSEKVVLQVEDLSLVQVSQSQLNQRSDTGEVSGAEVYVSNWKRVEISELPVASELEAERELIISSVLQSAGEESSLVDSLREAFPEAPYMHDRIPWDQMNSGEAAPVLVVPLPRVAMDQTCSADGASSTWVTHAMDLVGFLGDLATRSTEASRPTVVFIGSGVLNTPSDDAQMYGAQAGYIGVCRTARSEYESIDVRLVDVQASGDLDMSALSSVLKCIKDTEQSRRLGLELAVRGSDVYLPRVVPLNPSHSRICSTVGTHAPTALKADPGSAQEDWTRKDLARLLEYACKHQPEVQCFILLGQTAQPLSGEEDPVWPAGSRITYGSTCPLALTRQVLKPGFRPLCDNVHLLPTEEPTLPSLVDYADFDIVLSSSGDLPTAATCVQPGGLLLISLEQGAKAADVAAEISRLGLEVASTDLQGTRMIAATRPLPPNVTVAGNSSSDATPIKDDQGCYIVTGGTGGLGLLSAQYLIHQGAKRVVLLSRSGRPAPGCEQIWQQVISTKSADVHVAAADISDTKSLHQLREMLQQRGWLPVCGIVHAAGVLADATLARLDASSFDIVNQPKVVGARRLLEHLCGDSSKAEIKFFVAFSSVATLLGLPSQASYAAANAQLDAILAHAHAVYGIPTATVQLGGVSDVGMSARVDDHVHAWGVGQIASADFGALLEKTIQVARLPRHHTLIGANLDWKTLSSTRSPQQNCLLAAFMHAAPHQARKQKTNHRAARAAAPQSTVMSIEEVEQTINKTLLEVAGISIGKDESLYEGGLDSLSAVQFRNVLAQRFEGVELAPTLVFDYPTVSQLLQYISQQLQRRAVAAAPPHASLSTPTNSGAIPDEGTEMHKAVAVIGVDTRMPGSANSFDEFWANLCAGVDGIVDVPYARFDADEYLDENQLAGGKTAYVMRAGFVDDVEWFDNERFGITPMEAKVMDPSQRVMLETAHNAFEAAGYDRETLKGTKTGVFVGSLSPDWRQTLTEHTAYSGTGSALSIIANRISYVLGLLGPSMAVDTACSSSLVAMHLALQSIRSGECDMALVGGVQTILSVTPFINGCKARMLSPDAHCKAFDAGADGYVKAEGCGALVLKDLAAAQRDGDRILALVRGSAVNQDGRSANLTTPYGPSQTALIEQALQNAGVSPDDVCYLETHGTGTPLGDPIEVAAIREAFASEARAAQQRPLYLGAVKSSIGHLEGAAGIAGLVKAVGVMSRAQLPPNLHFHSLNPYIDLKEAASWIRVPTEVVDLAAPHGGNRPLVCGISGFGFGGTNAHVILQSYQSSSDEQAKPRRKPVAQQTVPPLDKVAFLFPGQGCQFVGMGQHLFSTDRAFADAVERVDRAMEEQGLLGGKSLIRDVLWPSTQQDSPLVEDARFTQPAIFAVEYGLAEALSARGIRPAAVLGHSFGEFAAAVTAGVITLRDAARLVADRARVAADMSSTGAMFLIHAPADTVQKAIDAFHQSANSREQVAIAAINGPRMTNIAGTEEACEFICKAVRAPKVRLAIPHAFHSPLMEPLREHMSRDLQSVELTAPSLQFFPTVAGYTDAVVSKSSSSPACRPQYWLDQVVRGVDFMAGMRLLAEAGFDTLVEVGPRPTLTKMGQRCIIPDAQGGQRQWIAALHDEGPEAASPLDHLEHIVKLLSEKKRQGSGLDTSAKGGRKRFWRPIPHRVVKQVLPTPEKDVFRFERKLGRHFGKLLEEHQVNGIAVVPGSIYIDATLALFAGARSIRGPEQGPAPVLTDAS</sequence>
<dbReference type="eggNOG" id="KOG1202">
    <property type="taxonomic scope" value="Eukaryota"/>
</dbReference>
<comment type="caution">
    <text evidence="4">Lacks conserved residue(s) required for the propagation of feature annotation.</text>
</comment>
<dbReference type="Gene3D" id="3.40.366.10">
    <property type="entry name" value="Malonyl-Coenzyme A Acyl Carrier Protein, domain 2"/>
    <property type="match status" value="1"/>
</dbReference>
<keyword evidence="2" id="KW-0597">Phosphoprotein</keyword>
<dbReference type="Gene3D" id="3.40.50.720">
    <property type="entry name" value="NAD(P)-binding Rossmann-like Domain"/>
    <property type="match status" value="2"/>
</dbReference>
<dbReference type="GO" id="GO:0004315">
    <property type="term" value="F:3-oxoacyl-[acyl-carrier-protein] synthase activity"/>
    <property type="evidence" value="ECO:0007669"/>
    <property type="project" value="InterPro"/>
</dbReference>
<dbReference type="PROSITE" id="PS00606">
    <property type="entry name" value="KS3_1"/>
    <property type="match status" value="1"/>
</dbReference>
<dbReference type="InterPro" id="IPR020806">
    <property type="entry name" value="PKS_PP-bd"/>
</dbReference>
<evidence type="ECO:0000313" key="9">
    <source>
        <dbReference type="Proteomes" id="UP000007129"/>
    </source>
</evidence>
<organism evidence="8 9">
    <name type="scientific">Macrophomina phaseolina (strain MS6)</name>
    <name type="common">Charcoal rot fungus</name>
    <dbReference type="NCBI Taxonomy" id="1126212"/>
    <lineage>
        <taxon>Eukaryota</taxon>
        <taxon>Fungi</taxon>
        <taxon>Dikarya</taxon>
        <taxon>Ascomycota</taxon>
        <taxon>Pezizomycotina</taxon>
        <taxon>Dothideomycetes</taxon>
        <taxon>Dothideomycetes incertae sedis</taxon>
        <taxon>Botryosphaeriales</taxon>
        <taxon>Botryosphaeriaceae</taxon>
        <taxon>Macrophomina</taxon>
    </lineage>
</organism>
<dbReference type="VEuPathDB" id="FungiDB:MPH_10375"/>
<keyword evidence="1" id="KW-0596">Phosphopantetheine</keyword>
<dbReference type="InterPro" id="IPR001227">
    <property type="entry name" value="Ac_transferase_dom_sf"/>
</dbReference>
<reference evidence="8 9" key="1">
    <citation type="journal article" date="2012" name="BMC Genomics">
        <title>Tools to kill: Genome of one of the most destructive plant pathogenic fungi Macrophomina phaseolina.</title>
        <authorList>
            <person name="Islam M.S."/>
            <person name="Haque M.S."/>
            <person name="Islam M.M."/>
            <person name="Emdad E.M."/>
            <person name="Halim A."/>
            <person name="Hossen Q.M.M."/>
            <person name="Hossain M.Z."/>
            <person name="Ahmed B."/>
            <person name="Rahim S."/>
            <person name="Rahman M.S."/>
            <person name="Alam M.M."/>
            <person name="Hou S."/>
            <person name="Wan X."/>
            <person name="Saito J.A."/>
            <person name="Alam M."/>
        </authorList>
    </citation>
    <scope>NUCLEOTIDE SEQUENCE [LARGE SCALE GENOMIC DNA]</scope>
    <source>
        <strain evidence="8 9">MS6</strain>
    </source>
</reference>
<dbReference type="InterPro" id="IPR009081">
    <property type="entry name" value="PP-bd_ACP"/>
</dbReference>
<dbReference type="InterPro" id="IPR016036">
    <property type="entry name" value="Malonyl_transacylase_ACP-bd"/>
</dbReference>
<gene>
    <name evidence="8" type="ORF">MPH_10375</name>
</gene>
<accession>K2S6L3</accession>
<dbReference type="Pfam" id="PF14765">
    <property type="entry name" value="PS-DH"/>
    <property type="match status" value="1"/>
</dbReference>
<dbReference type="InterPro" id="IPR013968">
    <property type="entry name" value="PKS_KR"/>
</dbReference>
<feature type="domain" description="Ketosynthase family 3 (KS3)" evidence="6">
    <location>
        <begin position="1713"/>
        <end position="2142"/>
    </location>
</feature>
<dbReference type="GO" id="GO:0031177">
    <property type="term" value="F:phosphopantetheine binding"/>
    <property type="evidence" value="ECO:0007669"/>
    <property type="project" value="InterPro"/>
</dbReference>
<dbReference type="PANTHER" id="PTHR43775:SF37">
    <property type="entry name" value="SI:DKEY-61P9.11"/>
    <property type="match status" value="1"/>
</dbReference>
<evidence type="ECO:0000259" key="5">
    <source>
        <dbReference type="PROSITE" id="PS50075"/>
    </source>
</evidence>
<dbReference type="InterPro" id="IPR042104">
    <property type="entry name" value="PKS_dehydratase_sf"/>
</dbReference>
<feature type="domain" description="Ketosynthase family 3 (KS3)" evidence="6">
    <location>
        <begin position="112"/>
        <end position="552"/>
    </location>
</feature>
<dbReference type="SMART" id="SM00822">
    <property type="entry name" value="PKS_KR"/>
    <property type="match status" value="1"/>
</dbReference>
<dbReference type="SMART" id="SM00827">
    <property type="entry name" value="PKS_AT"/>
    <property type="match status" value="1"/>
</dbReference>
<dbReference type="EMBL" id="AHHD01000449">
    <property type="protein sequence ID" value="EKG12505.1"/>
    <property type="molecule type" value="Genomic_DNA"/>
</dbReference>
<dbReference type="SUPFAM" id="SSF53901">
    <property type="entry name" value="Thiolase-like"/>
    <property type="match status" value="2"/>
</dbReference>
<dbReference type="CDD" id="cd00833">
    <property type="entry name" value="PKS"/>
    <property type="match status" value="2"/>
</dbReference>
<dbReference type="InterPro" id="IPR016035">
    <property type="entry name" value="Acyl_Trfase/lysoPLipase"/>
</dbReference>
<dbReference type="HOGENOM" id="CLU_229614_0_0_1"/>
<dbReference type="Pfam" id="PF00698">
    <property type="entry name" value="Acyl_transf_1"/>
    <property type="match status" value="1"/>
</dbReference>
<feature type="domain" description="PKS/mFAS DH" evidence="7">
    <location>
        <begin position="587"/>
        <end position="894"/>
    </location>
</feature>
<dbReference type="Pfam" id="PF00109">
    <property type="entry name" value="ketoacyl-synt"/>
    <property type="match status" value="2"/>
</dbReference>
<feature type="region of interest" description="N-terminal hotdog fold" evidence="4">
    <location>
        <begin position="587"/>
        <end position="721"/>
    </location>
</feature>
<dbReference type="InterPro" id="IPR014030">
    <property type="entry name" value="Ketoacyl_synth_N"/>
</dbReference>
<evidence type="ECO:0000259" key="6">
    <source>
        <dbReference type="PROSITE" id="PS52004"/>
    </source>
</evidence>
<feature type="region of interest" description="C-terminal hotdog fold" evidence="4">
    <location>
        <begin position="741"/>
        <end position="894"/>
    </location>
</feature>
<evidence type="ECO:0000313" key="8">
    <source>
        <dbReference type="EMBL" id="EKG12505.1"/>
    </source>
</evidence>
<dbReference type="Pfam" id="PF02801">
    <property type="entry name" value="Ketoacyl-synt_C"/>
    <property type="match status" value="2"/>
</dbReference>
<dbReference type="GO" id="GO:0004312">
    <property type="term" value="F:fatty acid synthase activity"/>
    <property type="evidence" value="ECO:0007669"/>
    <property type="project" value="TreeGrafter"/>
</dbReference>
<comment type="caution">
    <text evidence="8">The sequence shown here is derived from an EMBL/GenBank/DDBJ whole genome shotgun (WGS) entry which is preliminary data.</text>
</comment>
<dbReference type="InterPro" id="IPR036736">
    <property type="entry name" value="ACP-like_sf"/>
</dbReference>
<evidence type="ECO:0000256" key="2">
    <source>
        <dbReference type="ARBA" id="ARBA00022553"/>
    </source>
</evidence>
<dbReference type="InterPro" id="IPR016039">
    <property type="entry name" value="Thiolase-like"/>
</dbReference>
<dbReference type="Gene3D" id="3.40.47.10">
    <property type="match status" value="2"/>
</dbReference>
<dbReference type="SMART" id="SM00823">
    <property type="entry name" value="PKS_PP"/>
    <property type="match status" value="2"/>
</dbReference>
<keyword evidence="3" id="KW-0808">Transferase</keyword>
<dbReference type="Pfam" id="PF08659">
    <property type="entry name" value="KR"/>
    <property type="match status" value="1"/>
</dbReference>
<dbReference type="Proteomes" id="UP000007129">
    <property type="component" value="Unassembled WGS sequence"/>
</dbReference>
<dbReference type="STRING" id="1126212.K2S6L3"/>
<dbReference type="SUPFAM" id="SSF51735">
    <property type="entry name" value="NAD(P)-binding Rossmann-fold domains"/>
    <property type="match status" value="2"/>
</dbReference>
<feature type="domain" description="Carrier" evidence="5">
    <location>
        <begin position="1607"/>
        <end position="1682"/>
    </location>
</feature>
<dbReference type="InterPro" id="IPR020841">
    <property type="entry name" value="PKS_Beta-ketoAc_synthase_dom"/>
</dbReference>
<dbReference type="Gene3D" id="1.10.1200.10">
    <property type="entry name" value="ACP-like"/>
    <property type="match status" value="2"/>
</dbReference>
<dbReference type="Pfam" id="PF00550">
    <property type="entry name" value="PP-binding"/>
    <property type="match status" value="2"/>
</dbReference>
<evidence type="ECO:0000259" key="7">
    <source>
        <dbReference type="PROSITE" id="PS52019"/>
    </source>
</evidence>
<evidence type="ECO:0000256" key="4">
    <source>
        <dbReference type="PROSITE-ProRule" id="PRU01363"/>
    </source>
</evidence>
<dbReference type="InterPro" id="IPR036291">
    <property type="entry name" value="NAD(P)-bd_dom_sf"/>
</dbReference>
<proteinExistence type="predicted"/>
<dbReference type="SUPFAM" id="SSF55048">
    <property type="entry name" value="Probable ACP-binding domain of malonyl-CoA ACP transacylase"/>
    <property type="match status" value="1"/>
</dbReference>
<dbReference type="InParanoid" id="K2S6L3"/>
<dbReference type="PROSITE" id="PS52019">
    <property type="entry name" value="PKS_MFAS_DH"/>
    <property type="match status" value="1"/>
</dbReference>
<dbReference type="InterPro" id="IPR018201">
    <property type="entry name" value="Ketoacyl_synth_AS"/>
</dbReference>
<dbReference type="SUPFAM" id="SSF47336">
    <property type="entry name" value="ACP-like"/>
    <property type="match status" value="2"/>
</dbReference>
<feature type="non-terminal residue" evidence="8">
    <location>
        <position position="2605"/>
    </location>
</feature>
<dbReference type="OrthoDB" id="3934956at2759"/>
<dbReference type="PROSITE" id="PS52004">
    <property type="entry name" value="KS3_2"/>
    <property type="match status" value="2"/>
</dbReference>